<dbReference type="PRINTS" id="PR00080">
    <property type="entry name" value="SDRFAMILY"/>
</dbReference>
<comment type="caution">
    <text evidence="4">The sequence shown here is derived from an EMBL/GenBank/DDBJ whole genome shotgun (WGS) entry which is preliminary data.</text>
</comment>
<evidence type="ECO:0000256" key="1">
    <source>
        <dbReference type="ARBA" id="ARBA00006484"/>
    </source>
</evidence>
<dbReference type="EMBL" id="RJSG01000003">
    <property type="protein sequence ID" value="RNL77474.1"/>
    <property type="molecule type" value="Genomic_DNA"/>
</dbReference>
<dbReference type="InterPro" id="IPR002347">
    <property type="entry name" value="SDR_fam"/>
</dbReference>
<organism evidence="4 5">
    <name type="scientific">Nocardioides marmorisolisilvae</name>
    <dbReference type="NCBI Taxonomy" id="1542737"/>
    <lineage>
        <taxon>Bacteria</taxon>
        <taxon>Bacillati</taxon>
        <taxon>Actinomycetota</taxon>
        <taxon>Actinomycetes</taxon>
        <taxon>Propionibacteriales</taxon>
        <taxon>Nocardioidaceae</taxon>
        <taxon>Nocardioides</taxon>
    </lineage>
</organism>
<dbReference type="InterPro" id="IPR036291">
    <property type="entry name" value="NAD(P)-bd_dom_sf"/>
</dbReference>
<evidence type="ECO:0000256" key="2">
    <source>
        <dbReference type="ARBA" id="ARBA00023002"/>
    </source>
</evidence>
<evidence type="ECO:0000313" key="4">
    <source>
        <dbReference type="EMBL" id="RNL77474.1"/>
    </source>
</evidence>
<name>A0A3N0DPA5_9ACTN</name>
<dbReference type="PANTHER" id="PTHR42901:SF1">
    <property type="entry name" value="ALCOHOL DEHYDROGENASE"/>
    <property type="match status" value="1"/>
</dbReference>
<dbReference type="OrthoDB" id="9775296at2"/>
<accession>A0A3N0DPA5</accession>
<protein>
    <submittedName>
        <fullName evidence="4">SDR family NAD(P)-dependent oxidoreductase</fullName>
    </submittedName>
</protein>
<dbReference type="GO" id="GO:0016616">
    <property type="term" value="F:oxidoreductase activity, acting on the CH-OH group of donors, NAD or NADP as acceptor"/>
    <property type="evidence" value="ECO:0007669"/>
    <property type="project" value="UniProtKB-ARBA"/>
</dbReference>
<keyword evidence="5" id="KW-1185">Reference proteome</keyword>
<dbReference type="AlphaFoldDB" id="A0A3N0DPA5"/>
<evidence type="ECO:0000256" key="3">
    <source>
        <dbReference type="RuleBase" id="RU000363"/>
    </source>
</evidence>
<dbReference type="Pfam" id="PF00106">
    <property type="entry name" value="adh_short"/>
    <property type="match status" value="1"/>
</dbReference>
<dbReference type="RefSeq" id="WP_123235063.1">
    <property type="nucleotide sequence ID" value="NZ_RJSG01000003.1"/>
</dbReference>
<dbReference type="SUPFAM" id="SSF51735">
    <property type="entry name" value="NAD(P)-binding Rossmann-fold domains"/>
    <property type="match status" value="1"/>
</dbReference>
<dbReference type="PRINTS" id="PR00081">
    <property type="entry name" value="GDHRDH"/>
</dbReference>
<keyword evidence="2" id="KW-0560">Oxidoreductase</keyword>
<dbReference type="PROSITE" id="PS00061">
    <property type="entry name" value="ADH_SHORT"/>
    <property type="match status" value="1"/>
</dbReference>
<dbReference type="Gene3D" id="3.40.50.720">
    <property type="entry name" value="NAD(P)-binding Rossmann-like Domain"/>
    <property type="match status" value="1"/>
</dbReference>
<dbReference type="InterPro" id="IPR020904">
    <property type="entry name" value="Sc_DH/Rdtase_CS"/>
</dbReference>
<sequence length="255" mass="26071">MNATASSNARTAVVTGASSGIGEATARALAADGFRVVCAARRTERVVALAAEIGGVAVTCDVTSEESVAALAAAAGDRVDVLVNNAGGAYGADKVEGADLDDWSQMFEVNVLGVVRVTKALLPALRATGGGLVVNIGSTAGQVAYAGGGGYTAAKHGLHALSQTLRLELNGEPIRVTEIAPGMVHTAEFSLVRFGDQDRADAVYADVDRPLVAGDVAEAVRWVAGLPEHVNVDELVIRPVAQAAQHQLHRGPIFG</sequence>
<proteinExistence type="inferred from homology"/>
<reference evidence="4 5" key="1">
    <citation type="submission" date="2018-11" db="EMBL/GenBank/DDBJ databases">
        <authorList>
            <person name="Li F."/>
        </authorList>
    </citation>
    <scope>NUCLEOTIDE SEQUENCE [LARGE SCALE GENOMIC DNA]</scope>
    <source>
        <strain evidence="4 5">KIS18-7</strain>
    </source>
</reference>
<dbReference type="Proteomes" id="UP000277094">
    <property type="component" value="Unassembled WGS sequence"/>
</dbReference>
<dbReference type="PANTHER" id="PTHR42901">
    <property type="entry name" value="ALCOHOL DEHYDROGENASE"/>
    <property type="match status" value="1"/>
</dbReference>
<dbReference type="FunFam" id="3.40.50.720:FF:000047">
    <property type="entry name" value="NADP-dependent L-serine/L-allo-threonine dehydrogenase"/>
    <property type="match status" value="1"/>
</dbReference>
<gene>
    <name evidence="4" type="ORF">EFL95_15710</name>
</gene>
<evidence type="ECO:0000313" key="5">
    <source>
        <dbReference type="Proteomes" id="UP000277094"/>
    </source>
</evidence>
<comment type="similarity">
    <text evidence="1 3">Belongs to the short-chain dehydrogenases/reductases (SDR) family.</text>
</comment>